<keyword evidence="2" id="KW-1185">Reference proteome</keyword>
<keyword evidence="1" id="KW-0732">Signal</keyword>
<protein>
    <submittedName>
        <fullName evidence="3">Uncharacterized protein</fullName>
    </submittedName>
</protein>
<proteinExistence type="predicted"/>
<feature type="chain" id="PRO_5037379171" evidence="1">
    <location>
        <begin position="24"/>
        <end position="85"/>
    </location>
</feature>
<accession>A0A915IXV0</accession>
<dbReference type="WBParaSite" id="nRc.2.0.1.t19026-RA">
    <property type="protein sequence ID" value="nRc.2.0.1.t19026-RA"/>
    <property type="gene ID" value="nRc.2.0.1.g19026"/>
</dbReference>
<evidence type="ECO:0000313" key="3">
    <source>
        <dbReference type="WBParaSite" id="nRc.2.0.1.t19026-RA"/>
    </source>
</evidence>
<evidence type="ECO:0000256" key="1">
    <source>
        <dbReference type="SAM" id="SignalP"/>
    </source>
</evidence>
<feature type="signal peptide" evidence="1">
    <location>
        <begin position="1"/>
        <end position="23"/>
    </location>
</feature>
<sequence>MIPIFGLFLVFSRKFALLSSCAAHTTTSAPVVSYPYLMVVTFKDDLTDEEKLILTNATIPYVGIDTPYGTDKFIKADSNPVYVDT</sequence>
<name>A0A915IXV0_ROMCU</name>
<dbReference type="Proteomes" id="UP000887565">
    <property type="component" value="Unplaced"/>
</dbReference>
<reference evidence="3" key="1">
    <citation type="submission" date="2022-11" db="UniProtKB">
        <authorList>
            <consortium name="WormBaseParasite"/>
        </authorList>
    </citation>
    <scope>IDENTIFICATION</scope>
</reference>
<organism evidence="2 3">
    <name type="scientific">Romanomermis culicivorax</name>
    <name type="common">Nematode worm</name>
    <dbReference type="NCBI Taxonomy" id="13658"/>
    <lineage>
        <taxon>Eukaryota</taxon>
        <taxon>Metazoa</taxon>
        <taxon>Ecdysozoa</taxon>
        <taxon>Nematoda</taxon>
        <taxon>Enoplea</taxon>
        <taxon>Dorylaimia</taxon>
        <taxon>Mermithida</taxon>
        <taxon>Mermithoidea</taxon>
        <taxon>Mermithidae</taxon>
        <taxon>Romanomermis</taxon>
    </lineage>
</organism>
<dbReference type="AlphaFoldDB" id="A0A915IXV0"/>
<evidence type="ECO:0000313" key="2">
    <source>
        <dbReference type="Proteomes" id="UP000887565"/>
    </source>
</evidence>